<dbReference type="Proteomes" id="UP000283469">
    <property type="component" value="Unassembled WGS sequence"/>
</dbReference>
<protein>
    <submittedName>
        <fullName evidence="1">Cellulose biosynthesis protein BcsS</fullName>
    </submittedName>
</protein>
<evidence type="ECO:0000313" key="1">
    <source>
        <dbReference type="EMBL" id="RJG52155.1"/>
    </source>
</evidence>
<dbReference type="Pfam" id="PF17036">
    <property type="entry name" value="CBP_BcsS"/>
    <property type="match status" value="1"/>
</dbReference>
<sequence>MFNEKSKCPARMWSPDLMTRSFVCGLALSLSCLAPVHAQDRGVIYAGGGAGDGAGGYAGGLLALPGNSLGNGLAIRAGINGGTYRYRSSERIEATYVGAEIALVYQMSGDWGWANISAGPRITDTDLDPNDLGNKLRGTRFDAGLQTDGALGNQWRLGWFGSWGVRNESYIGQLRLTRLVSASSGTRIGLEGILQGDPTYTRASLGGHAATPLGKGWEGQISAGASEQAGRKARPYVSLGVSRIF</sequence>
<dbReference type="InterPro" id="IPR031485">
    <property type="entry name" value="CBP_BcsS"/>
</dbReference>
<gene>
    <name evidence="1" type="primary">bcsS</name>
    <name evidence="1" type="ORF">D0Z70_21360</name>
</gene>
<reference evidence="1 2" key="1">
    <citation type="submission" date="2018-08" db="EMBL/GenBank/DDBJ databases">
        <title>Sphingobium sp. EO9.</title>
        <authorList>
            <person name="Park Y."/>
            <person name="Kim K.H."/>
            <person name="Jeon C.O."/>
        </authorList>
    </citation>
    <scope>NUCLEOTIDE SEQUENCE [LARGE SCALE GENOMIC DNA]</scope>
    <source>
        <strain evidence="1 2">EO9</strain>
    </source>
</reference>
<proteinExistence type="predicted"/>
<evidence type="ECO:0000313" key="2">
    <source>
        <dbReference type="Proteomes" id="UP000283469"/>
    </source>
</evidence>
<dbReference type="OrthoDB" id="7205584at2"/>
<name>A0A418YM03_9SPHN</name>
<accession>A0A418YM03</accession>
<organism evidence="1 2">
    <name type="scientific">Sphingobium terrigena</name>
    <dbReference type="NCBI Taxonomy" id="2304063"/>
    <lineage>
        <taxon>Bacteria</taxon>
        <taxon>Pseudomonadati</taxon>
        <taxon>Pseudomonadota</taxon>
        <taxon>Alphaproteobacteria</taxon>
        <taxon>Sphingomonadales</taxon>
        <taxon>Sphingomonadaceae</taxon>
        <taxon>Sphingobium</taxon>
    </lineage>
</organism>
<keyword evidence="2" id="KW-1185">Reference proteome</keyword>
<dbReference type="AlphaFoldDB" id="A0A418YM03"/>
<dbReference type="PROSITE" id="PS51257">
    <property type="entry name" value="PROKAR_LIPOPROTEIN"/>
    <property type="match status" value="1"/>
</dbReference>
<dbReference type="EMBL" id="QVRA01000032">
    <property type="protein sequence ID" value="RJG52155.1"/>
    <property type="molecule type" value="Genomic_DNA"/>
</dbReference>
<comment type="caution">
    <text evidence="1">The sequence shown here is derived from an EMBL/GenBank/DDBJ whole genome shotgun (WGS) entry which is preliminary data.</text>
</comment>